<evidence type="ECO:0000256" key="2">
    <source>
        <dbReference type="ARBA" id="ARBA00022771"/>
    </source>
</evidence>
<dbReference type="GO" id="GO:0008270">
    <property type="term" value="F:zinc ion binding"/>
    <property type="evidence" value="ECO:0007669"/>
    <property type="project" value="UniProtKB-KW"/>
</dbReference>
<dbReference type="AlphaFoldDB" id="A0A913Z515"/>
<dbReference type="GO" id="GO:0061630">
    <property type="term" value="F:ubiquitin protein ligase activity"/>
    <property type="evidence" value="ECO:0007669"/>
    <property type="project" value="TreeGrafter"/>
</dbReference>
<dbReference type="SUPFAM" id="SSF57850">
    <property type="entry name" value="RING/U-box"/>
    <property type="match status" value="1"/>
</dbReference>
<evidence type="ECO:0000256" key="4">
    <source>
        <dbReference type="PROSITE-ProRule" id="PRU00175"/>
    </source>
</evidence>
<dbReference type="InterPro" id="IPR050952">
    <property type="entry name" value="TRIM-NHL_E3_ligases"/>
</dbReference>
<dbReference type="PANTHER" id="PTHR24104:SF25">
    <property type="entry name" value="PROTEIN LIN-41"/>
    <property type="match status" value="1"/>
</dbReference>
<dbReference type="InterPro" id="IPR001841">
    <property type="entry name" value="Znf_RING"/>
</dbReference>
<dbReference type="RefSeq" id="XP_038046106.1">
    <property type="nucleotide sequence ID" value="XM_038190178.1"/>
</dbReference>
<evidence type="ECO:0000256" key="3">
    <source>
        <dbReference type="ARBA" id="ARBA00022833"/>
    </source>
</evidence>
<evidence type="ECO:0000313" key="6">
    <source>
        <dbReference type="EnsemblMetazoa" id="XP_038046106.1"/>
    </source>
</evidence>
<dbReference type="GeneID" id="119720494"/>
<dbReference type="InterPro" id="IPR017907">
    <property type="entry name" value="Znf_RING_CS"/>
</dbReference>
<dbReference type="SUPFAM" id="SSF63829">
    <property type="entry name" value="Calcium-dependent phosphotriesterase"/>
    <property type="match status" value="1"/>
</dbReference>
<keyword evidence="1" id="KW-0479">Metal-binding</keyword>
<dbReference type="InterPro" id="IPR013083">
    <property type="entry name" value="Znf_RING/FYVE/PHD"/>
</dbReference>
<proteinExistence type="predicted"/>
<evidence type="ECO:0000313" key="7">
    <source>
        <dbReference type="Proteomes" id="UP000887568"/>
    </source>
</evidence>
<dbReference type="PROSITE" id="PS00518">
    <property type="entry name" value="ZF_RING_1"/>
    <property type="match status" value="1"/>
</dbReference>
<dbReference type="PANTHER" id="PTHR24104">
    <property type="entry name" value="E3 UBIQUITIN-PROTEIN LIGASE NHLRC1-RELATED"/>
    <property type="match status" value="1"/>
</dbReference>
<evidence type="ECO:0000256" key="1">
    <source>
        <dbReference type="ARBA" id="ARBA00022723"/>
    </source>
</evidence>
<name>A0A913Z515_PATMI</name>
<keyword evidence="3" id="KW-0862">Zinc</keyword>
<dbReference type="Pfam" id="PF15227">
    <property type="entry name" value="zf-C3HC4_4"/>
    <property type="match status" value="1"/>
</dbReference>
<dbReference type="GO" id="GO:0043161">
    <property type="term" value="P:proteasome-mediated ubiquitin-dependent protein catabolic process"/>
    <property type="evidence" value="ECO:0007669"/>
    <property type="project" value="TreeGrafter"/>
</dbReference>
<dbReference type="GO" id="GO:0000209">
    <property type="term" value="P:protein polyubiquitination"/>
    <property type="evidence" value="ECO:0007669"/>
    <property type="project" value="TreeGrafter"/>
</dbReference>
<dbReference type="OrthoDB" id="6048873at2759"/>
<dbReference type="Gene3D" id="2.120.10.30">
    <property type="entry name" value="TolB, C-terminal domain"/>
    <property type="match status" value="1"/>
</dbReference>
<reference evidence="6" key="1">
    <citation type="submission" date="2022-11" db="UniProtKB">
        <authorList>
            <consortium name="EnsemblMetazoa"/>
        </authorList>
    </citation>
    <scope>IDENTIFICATION</scope>
</reference>
<dbReference type="SMART" id="SM00184">
    <property type="entry name" value="RING"/>
    <property type="match status" value="1"/>
</dbReference>
<dbReference type="EnsemblMetazoa" id="XM_038190178.1">
    <property type="protein sequence ID" value="XP_038046106.1"/>
    <property type="gene ID" value="LOC119720494"/>
</dbReference>
<dbReference type="PROSITE" id="PS50089">
    <property type="entry name" value="ZF_RING_2"/>
    <property type="match status" value="1"/>
</dbReference>
<dbReference type="Gene3D" id="3.30.40.10">
    <property type="entry name" value="Zinc/RING finger domain, C3HC4 (zinc finger)"/>
    <property type="match status" value="1"/>
</dbReference>
<keyword evidence="2 4" id="KW-0863">Zinc-finger</keyword>
<protein>
    <recommendedName>
        <fullName evidence="5">RING-type domain-containing protein</fullName>
    </recommendedName>
</protein>
<dbReference type="InterPro" id="IPR011042">
    <property type="entry name" value="6-blade_b-propeller_TolB-like"/>
</dbReference>
<organism evidence="6 7">
    <name type="scientific">Patiria miniata</name>
    <name type="common">Bat star</name>
    <name type="synonym">Asterina miniata</name>
    <dbReference type="NCBI Taxonomy" id="46514"/>
    <lineage>
        <taxon>Eukaryota</taxon>
        <taxon>Metazoa</taxon>
        <taxon>Echinodermata</taxon>
        <taxon>Eleutherozoa</taxon>
        <taxon>Asterozoa</taxon>
        <taxon>Asteroidea</taxon>
        <taxon>Valvatacea</taxon>
        <taxon>Valvatida</taxon>
        <taxon>Asterinidae</taxon>
        <taxon>Patiria</taxon>
    </lineage>
</organism>
<accession>A0A913Z515</accession>
<evidence type="ECO:0000259" key="5">
    <source>
        <dbReference type="PROSITE" id="PS50089"/>
    </source>
</evidence>
<sequence>MIENKMAASTMATKPVPETQSRLECSVCLKRLQDPRELDCQHRLCLRCLQALAQSQDVGSKTLTCPVCSCETIVDNLADLLDKTNLNVHTHAKTWRLKSEVKVVGESQKVQFAFDVNAFSDGDIVVADIGHGFLIALSSKIESGTSEELEIKGLVDPSHVEVNQKDEIIVLDRPVVQFFDREFQFLRQLDPGPEVKVTSLAVDESNRIAAGCDTEEILLFNEDGFHAKTLPAPMLNDYLAARNRRLIYTNYRKELLVGVDYDGKMLFSVPIQSSMTGNWGPKGVCCDIDGNIFVGCCGWQSWGEIQHYSPEGQFLGCVVKGCGPAHGIALTPDGDLVVAAVKSVKVYCHK</sequence>
<feature type="domain" description="RING-type" evidence="5">
    <location>
        <begin position="25"/>
        <end position="69"/>
    </location>
</feature>
<dbReference type="Proteomes" id="UP000887568">
    <property type="component" value="Unplaced"/>
</dbReference>
<keyword evidence="7" id="KW-1185">Reference proteome</keyword>